<dbReference type="HOGENOM" id="CLU_2627927_0_0_9"/>
<evidence type="ECO:0000313" key="2">
    <source>
        <dbReference type="Proteomes" id="UP000004828"/>
    </source>
</evidence>
<name>C7G6A8_9FIRM</name>
<dbReference type="AlphaFoldDB" id="C7G6A8"/>
<organism evidence="1 2">
    <name type="scientific">Roseburia intestinalis L1-82</name>
    <dbReference type="NCBI Taxonomy" id="536231"/>
    <lineage>
        <taxon>Bacteria</taxon>
        <taxon>Bacillati</taxon>
        <taxon>Bacillota</taxon>
        <taxon>Clostridia</taxon>
        <taxon>Lachnospirales</taxon>
        <taxon>Lachnospiraceae</taxon>
        <taxon>Roseburia</taxon>
    </lineage>
</organism>
<dbReference type="Proteomes" id="UP000004828">
    <property type="component" value="Unassembled WGS sequence"/>
</dbReference>
<proteinExistence type="predicted"/>
<accession>C7G6A8</accession>
<dbReference type="InterPro" id="IPR023353">
    <property type="entry name" value="LemA-like_dom_sf"/>
</dbReference>
<evidence type="ECO:0008006" key="3">
    <source>
        <dbReference type="Google" id="ProtNLM"/>
    </source>
</evidence>
<protein>
    <recommendedName>
        <fullName evidence="3">LemA family protein</fullName>
    </recommendedName>
</protein>
<dbReference type="EMBL" id="ABYJ02000022">
    <property type="protein sequence ID" value="EEV02617.1"/>
    <property type="molecule type" value="Genomic_DNA"/>
</dbReference>
<gene>
    <name evidence="1" type="ORF">ROSINTL182_05421</name>
</gene>
<reference evidence="1 2" key="1">
    <citation type="submission" date="2009-08" db="EMBL/GenBank/DDBJ databases">
        <authorList>
            <person name="Weinstock G."/>
            <person name="Sodergren E."/>
            <person name="Clifton S."/>
            <person name="Fulton L."/>
            <person name="Fulton B."/>
            <person name="Courtney L."/>
            <person name="Fronick C."/>
            <person name="Harrison M."/>
            <person name="Strong C."/>
            <person name="Farmer C."/>
            <person name="Delahaunty K."/>
            <person name="Markovic C."/>
            <person name="Hall O."/>
            <person name="Minx P."/>
            <person name="Tomlinson C."/>
            <person name="Mitreva M."/>
            <person name="Nelson J."/>
            <person name="Hou S."/>
            <person name="Wollam A."/>
            <person name="Pepin K.H."/>
            <person name="Johnson M."/>
            <person name="Bhonagiri V."/>
            <person name="Nash W.E."/>
            <person name="Warren W."/>
            <person name="Chinwalla A."/>
            <person name="Mardis E.R."/>
            <person name="Wilson R.K."/>
        </authorList>
    </citation>
    <scope>NUCLEOTIDE SEQUENCE [LARGE SCALE GENOMIC DNA]</scope>
    <source>
        <strain evidence="1 2">L1-82</strain>
    </source>
</reference>
<dbReference type="Gene3D" id="1.20.1440.20">
    <property type="entry name" value="LemA-like domain"/>
    <property type="match status" value="1"/>
</dbReference>
<evidence type="ECO:0000313" key="1">
    <source>
        <dbReference type="EMBL" id="EEV02617.1"/>
    </source>
</evidence>
<dbReference type="SUPFAM" id="SSF140478">
    <property type="entry name" value="LemA-like"/>
    <property type="match status" value="1"/>
</dbReference>
<sequence length="78" mass="8871">MEISVIVCLLVILLAIWIVSVRKKLAIMDENINHSMNQIGVQLSSRFDALLSLLDFTKKYAGYEAQTLTDEVNEKRCI</sequence>
<comment type="caution">
    <text evidence="1">The sequence shown here is derived from an EMBL/GenBank/DDBJ whole genome shotgun (WGS) entry which is preliminary data.</text>
</comment>
<feature type="non-terminal residue" evidence="1">
    <location>
        <position position="78"/>
    </location>
</feature>